<sequence length="186" mass="20660">MATDLSATTPLKVNRQTTTPFLLKLFYRNGGFHRLEDFRPSSLPSSHVEIYTWKDCTLYELGTLLSLALPDSVPPHSRCTFRLIFADTRSGRYISKDLGSVLLSSVDDVDGKKTLDEVMVEEEAEVGGGSVVAGSGMSVRFSATNFHSLLRQTLGEAFDKFVAQYIGDDKNRTEQIQCTLMHKQSS</sequence>
<dbReference type="AlphaFoldDB" id="A0A3N4LC46"/>
<organism evidence="2 3">
    <name type="scientific">Terfezia boudieri ATCC MYA-4762</name>
    <dbReference type="NCBI Taxonomy" id="1051890"/>
    <lineage>
        <taxon>Eukaryota</taxon>
        <taxon>Fungi</taxon>
        <taxon>Dikarya</taxon>
        <taxon>Ascomycota</taxon>
        <taxon>Pezizomycotina</taxon>
        <taxon>Pezizomycetes</taxon>
        <taxon>Pezizales</taxon>
        <taxon>Pezizaceae</taxon>
        <taxon>Terfezia</taxon>
    </lineage>
</organism>
<dbReference type="Gene3D" id="3.10.20.550">
    <property type="entry name" value="ASAP complex, SAP18 subunit"/>
    <property type="match status" value="1"/>
</dbReference>
<dbReference type="InParanoid" id="A0A3N4LC46"/>
<evidence type="ECO:0000313" key="2">
    <source>
        <dbReference type="EMBL" id="RPB20464.1"/>
    </source>
</evidence>
<name>A0A3N4LC46_9PEZI</name>
<dbReference type="PANTHER" id="PTHR13082">
    <property type="entry name" value="SAP18"/>
    <property type="match status" value="1"/>
</dbReference>
<evidence type="ECO:0000313" key="3">
    <source>
        <dbReference type="Proteomes" id="UP000267821"/>
    </source>
</evidence>
<dbReference type="InterPro" id="IPR042534">
    <property type="entry name" value="SAP18_sf"/>
</dbReference>
<evidence type="ECO:0000256" key="1">
    <source>
        <dbReference type="ARBA" id="ARBA00009143"/>
    </source>
</evidence>
<dbReference type="InterPro" id="IPR010516">
    <property type="entry name" value="SAP18"/>
</dbReference>
<dbReference type="Pfam" id="PF06487">
    <property type="entry name" value="SAP18"/>
    <property type="match status" value="1"/>
</dbReference>
<protein>
    <recommendedName>
        <fullName evidence="4">Histone deacetylase complex subunit SAP18</fullName>
    </recommendedName>
</protein>
<keyword evidence="3" id="KW-1185">Reference proteome</keyword>
<accession>A0A3N4LC46</accession>
<dbReference type="STRING" id="1051890.A0A3N4LC46"/>
<dbReference type="Proteomes" id="UP000267821">
    <property type="component" value="Unassembled WGS sequence"/>
</dbReference>
<evidence type="ECO:0008006" key="4">
    <source>
        <dbReference type="Google" id="ProtNLM"/>
    </source>
</evidence>
<dbReference type="EMBL" id="ML121571">
    <property type="protein sequence ID" value="RPB20464.1"/>
    <property type="molecule type" value="Genomic_DNA"/>
</dbReference>
<dbReference type="PANTHER" id="PTHR13082:SF0">
    <property type="entry name" value="HISTONE DEACETYLASE COMPLEX SUBUNIT SAP18"/>
    <property type="match status" value="1"/>
</dbReference>
<dbReference type="OrthoDB" id="440566at2759"/>
<proteinExistence type="inferred from homology"/>
<reference evidence="2 3" key="1">
    <citation type="journal article" date="2018" name="Nat. Ecol. Evol.">
        <title>Pezizomycetes genomes reveal the molecular basis of ectomycorrhizal truffle lifestyle.</title>
        <authorList>
            <person name="Murat C."/>
            <person name="Payen T."/>
            <person name="Noel B."/>
            <person name="Kuo A."/>
            <person name="Morin E."/>
            <person name="Chen J."/>
            <person name="Kohler A."/>
            <person name="Krizsan K."/>
            <person name="Balestrini R."/>
            <person name="Da Silva C."/>
            <person name="Montanini B."/>
            <person name="Hainaut M."/>
            <person name="Levati E."/>
            <person name="Barry K.W."/>
            <person name="Belfiori B."/>
            <person name="Cichocki N."/>
            <person name="Clum A."/>
            <person name="Dockter R.B."/>
            <person name="Fauchery L."/>
            <person name="Guy J."/>
            <person name="Iotti M."/>
            <person name="Le Tacon F."/>
            <person name="Lindquist E.A."/>
            <person name="Lipzen A."/>
            <person name="Malagnac F."/>
            <person name="Mello A."/>
            <person name="Molinier V."/>
            <person name="Miyauchi S."/>
            <person name="Poulain J."/>
            <person name="Riccioni C."/>
            <person name="Rubini A."/>
            <person name="Sitrit Y."/>
            <person name="Splivallo R."/>
            <person name="Traeger S."/>
            <person name="Wang M."/>
            <person name="Zifcakova L."/>
            <person name="Wipf D."/>
            <person name="Zambonelli A."/>
            <person name="Paolocci F."/>
            <person name="Nowrousian M."/>
            <person name="Ottonello S."/>
            <person name="Baldrian P."/>
            <person name="Spatafora J.W."/>
            <person name="Henrissat B."/>
            <person name="Nagy L.G."/>
            <person name="Aury J.M."/>
            <person name="Wincker P."/>
            <person name="Grigoriev I.V."/>
            <person name="Bonfante P."/>
            <person name="Martin F.M."/>
        </authorList>
    </citation>
    <scope>NUCLEOTIDE SEQUENCE [LARGE SCALE GENOMIC DNA]</scope>
    <source>
        <strain evidence="2 3">ATCC MYA-4762</strain>
    </source>
</reference>
<dbReference type="GO" id="GO:0005634">
    <property type="term" value="C:nucleus"/>
    <property type="evidence" value="ECO:0007669"/>
    <property type="project" value="TreeGrafter"/>
</dbReference>
<comment type="similarity">
    <text evidence="1">Belongs to the SAP18 family.</text>
</comment>
<gene>
    <name evidence="2" type="ORF">L211DRAFT_520546</name>
</gene>